<evidence type="ECO:0000313" key="3">
    <source>
        <dbReference type="EMBL" id="MBB2195726.1"/>
    </source>
</evidence>
<reference evidence="3 4" key="1">
    <citation type="submission" date="2020-04" db="EMBL/GenBank/DDBJ databases">
        <title>Description of novel Gluconacetobacter.</title>
        <authorList>
            <person name="Sombolestani A."/>
        </authorList>
    </citation>
    <scope>NUCLEOTIDE SEQUENCE [LARGE SCALE GENOMIC DNA]</scope>
    <source>
        <strain evidence="3 4">LMG 1728</strain>
    </source>
</reference>
<dbReference type="EMBL" id="JABEQN010000039">
    <property type="protein sequence ID" value="MBB2195726.1"/>
    <property type="molecule type" value="Genomic_DNA"/>
</dbReference>
<accession>A0ABR6FDF6</accession>
<protein>
    <submittedName>
        <fullName evidence="3">Uncharacterized protein</fullName>
    </submittedName>
</protein>
<organism evidence="3 4">
    <name type="scientific">Gluconacetobacter dulcium</name>
    <dbReference type="NCBI Taxonomy" id="2729096"/>
    <lineage>
        <taxon>Bacteria</taxon>
        <taxon>Pseudomonadati</taxon>
        <taxon>Pseudomonadota</taxon>
        <taxon>Alphaproteobacteria</taxon>
        <taxon>Acetobacterales</taxon>
        <taxon>Acetobacteraceae</taxon>
        <taxon>Gluconacetobacter</taxon>
    </lineage>
</organism>
<dbReference type="Proteomes" id="UP000540490">
    <property type="component" value="Unassembled WGS sequence"/>
</dbReference>
<keyword evidence="4" id="KW-1185">Reference proteome</keyword>
<evidence type="ECO:0000256" key="1">
    <source>
        <dbReference type="SAM" id="MobiDB-lite"/>
    </source>
</evidence>
<proteinExistence type="predicted"/>
<feature type="region of interest" description="Disordered" evidence="1">
    <location>
        <begin position="183"/>
        <end position="223"/>
    </location>
</feature>
<comment type="caution">
    <text evidence="3">The sequence shown here is derived from an EMBL/GenBank/DDBJ whole genome shotgun (WGS) entry which is preliminary data.</text>
</comment>
<evidence type="ECO:0000256" key="2">
    <source>
        <dbReference type="SAM" id="Phobius"/>
    </source>
</evidence>
<evidence type="ECO:0000313" key="4">
    <source>
        <dbReference type="Proteomes" id="UP000540490"/>
    </source>
</evidence>
<keyword evidence="2" id="KW-1133">Transmembrane helix</keyword>
<feature type="transmembrane region" description="Helical" evidence="2">
    <location>
        <begin position="250"/>
        <end position="271"/>
    </location>
</feature>
<name>A0ABR6FDF6_9PROT</name>
<dbReference type="RefSeq" id="WP_182975613.1">
    <property type="nucleotide sequence ID" value="NZ_JABEQN010000039.1"/>
</dbReference>
<keyword evidence="2" id="KW-0472">Membrane</keyword>
<keyword evidence="2" id="KW-0812">Transmembrane</keyword>
<sequence length="292" mass="31890">MPHFDVVGFKNRRRTRGEVANVLLRSDPGKLVLLEWRGQPVIQSNDFLSNLLDGVPRTKLGFAEPLVRWPRDNEAGEITWYADDGLELRRLSSFPDEERDRLVRDLGIEITRVREAAARAGRAQALLLDRALVIPDREAVFTDGRVFLFAPWGMLSGRGRTLKSESEGVDFANSVLGRLTAARGEPAAPPAGNQGDEKPDPLEAPSPRTEIHQHTPGAACAGDGAAPAPAWTVPIAPVSYGARRPLSRPVAAVLHGLTFVCFFSLAMWTAFSIAAHTRILTLEGHPFGDLPQ</sequence>
<gene>
    <name evidence="3" type="ORF">HLH25_19260</name>
</gene>